<keyword evidence="3" id="KW-1185">Reference proteome</keyword>
<sequence length="168" mass="18792">MFESLVSRLTSPPVSRRRHTVHASREVCSEPEEEAAPVQRRSRTAKQLLDKRRKARLSCADLTTAANAEPEKSSRIDALKAFLPLRQSKSLGRLDGLKELKSKVFNEIVKDIFVGNSHVTVTKIGWSLLTVGDGFQHLGCDTRSARPCGLRAHSRTFCPVPHDARFFL</sequence>
<dbReference type="EMBL" id="CAJQZP010000312">
    <property type="protein sequence ID" value="CAG4956046.1"/>
    <property type="molecule type" value="Genomic_DNA"/>
</dbReference>
<evidence type="ECO:0000313" key="3">
    <source>
        <dbReference type="Proteomes" id="UP000691718"/>
    </source>
</evidence>
<gene>
    <name evidence="2" type="ORF">PAPOLLO_LOCUS5448</name>
</gene>
<dbReference type="OrthoDB" id="27389at2759"/>
<dbReference type="Proteomes" id="UP000691718">
    <property type="component" value="Unassembled WGS sequence"/>
</dbReference>
<evidence type="ECO:0000313" key="2">
    <source>
        <dbReference type="EMBL" id="CAG4956046.1"/>
    </source>
</evidence>
<evidence type="ECO:0000256" key="1">
    <source>
        <dbReference type="SAM" id="MobiDB-lite"/>
    </source>
</evidence>
<proteinExistence type="predicted"/>
<comment type="caution">
    <text evidence="2">The sequence shown here is derived from an EMBL/GenBank/DDBJ whole genome shotgun (WGS) entry which is preliminary data.</text>
</comment>
<reference evidence="2" key="1">
    <citation type="submission" date="2021-04" db="EMBL/GenBank/DDBJ databases">
        <authorList>
            <person name="Tunstrom K."/>
        </authorList>
    </citation>
    <scope>NUCLEOTIDE SEQUENCE</scope>
</reference>
<name>A0A8S3WFC6_PARAO</name>
<accession>A0A8S3WFC6</accession>
<dbReference type="AlphaFoldDB" id="A0A8S3WFC6"/>
<feature type="region of interest" description="Disordered" evidence="1">
    <location>
        <begin position="1"/>
        <end position="45"/>
    </location>
</feature>
<organism evidence="2 3">
    <name type="scientific">Parnassius apollo</name>
    <name type="common">Apollo butterfly</name>
    <name type="synonym">Papilio apollo</name>
    <dbReference type="NCBI Taxonomy" id="110799"/>
    <lineage>
        <taxon>Eukaryota</taxon>
        <taxon>Metazoa</taxon>
        <taxon>Ecdysozoa</taxon>
        <taxon>Arthropoda</taxon>
        <taxon>Hexapoda</taxon>
        <taxon>Insecta</taxon>
        <taxon>Pterygota</taxon>
        <taxon>Neoptera</taxon>
        <taxon>Endopterygota</taxon>
        <taxon>Lepidoptera</taxon>
        <taxon>Glossata</taxon>
        <taxon>Ditrysia</taxon>
        <taxon>Papilionoidea</taxon>
        <taxon>Papilionidae</taxon>
        <taxon>Parnassiinae</taxon>
        <taxon>Parnassini</taxon>
        <taxon>Parnassius</taxon>
        <taxon>Parnassius</taxon>
    </lineage>
</organism>
<protein>
    <submittedName>
        <fullName evidence="2">(apollo) hypothetical protein</fullName>
    </submittedName>
</protein>